<dbReference type="Gene3D" id="3.40.50.150">
    <property type="entry name" value="Vaccinia Virus protein VP39"/>
    <property type="match status" value="1"/>
</dbReference>
<dbReference type="PROSITE" id="PS00092">
    <property type="entry name" value="N6_MTASE"/>
    <property type="match status" value="1"/>
</dbReference>
<keyword evidence="3 6" id="KW-0808">Transferase</keyword>
<keyword evidence="4" id="KW-0949">S-adenosyl-L-methionine</keyword>
<comment type="caution">
    <text evidence="6">The sequence shown here is derived from an EMBL/GenBank/DDBJ whole genome shotgun (WGS) entry which is preliminary data.</text>
</comment>
<sequence>MVPTLQLDLGIAERALPRSRAYPRLRYMGSKYKVIPHLSRIFSRLEFSRALDAFSGSGVVGYALKEMGVEVVTNDFLSFPSTVARALVENQEATLNPADIASLLAPNADGRDFIQRTFNGLYFPAEDHAFLDSVWSHLHTLPPYKRAVAISALCLAAARKQPRGVFTVTDFRYDDGRKSLRTPLREQFVTAVADYNSAVFDNGKRNQARCGDVFDLDPDGFDLVYLDPPYAPPKDDNDYIKRYHFLEGLSVYWEGQTIMQHTATKKIEKKHTPFGSKRTIREALRATFNHFRRGTLVLSYSSNSVPGPDEIMSLLRAEKAHVDVYSIPHTYSFGTHAAAQRRSVDEYIFVAR</sequence>
<evidence type="ECO:0000313" key="6">
    <source>
        <dbReference type="EMBL" id="MBB6069352.1"/>
    </source>
</evidence>
<dbReference type="AlphaFoldDB" id="A0A841GPP6"/>
<reference evidence="6 7" key="1">
    <citation type="submission" date="2020-08" db="EMBL/GenBank/DDBJ databases">
        <title>Genomic Encyclopedia of Type Strains, Phase IV (KMG-IV): sequencing the most valuable type-strain genomes for metagenomic binning, comparative biology and taxonomic classification.</title>
        <authorList>
            <person name="Goeker M."/>
        </authorList>
    </citation>
    <scope>NUCLEOTIDE SEQUENCE [LARGE SCALE GENOMIC DNA]</scope>
    <source>
        <strain evidence="6 7">DSM 29007</strain>
    </source>
</reference>
<evidence type="ECO:0000313" key="7">
    <source>
        <dbReference type="Proteomes" id="UP000582837"/>
    </source>
</evidence>
<comment type="catalytic activity">
    <reaction evidence="5">
        <text>a 2'-deoxyadenosine in DNA + S-adenosyl-L-methionine = an N(6)-methyl-2'-deoxyadenosine in DNA + S-adenosyl-L-homocysteine + H(+)</text>
        <dbReference type="Rhea" id="RHEA:15197"/>
        <dbReference type="Rhea" id="RHEA-COMP:12418"/>
        <dbReference type="Rhea" id="RHEA-COMP:12419"/>
        <dbReference type="ChEBI" id="CHEBI:15378"/>
        <dbReference type="ChEBI" id="CHEBI:57856"/>
        <dbReference type="ChEBI" id="CHEBI:59789"/>
        <dbReference type="ChEBI" id="CHEBI:90615"/>
        <dbReference type="ChEBI" id="CHEBI:90616"/>
        <dbReference type="EC" id="2.1.1.72"/>
    </reaction>
</comment>
<protein>
    <recommendedName>
        <fullName evidence="1">site-specific DNA-methyltransferase (adenine-specific)</fullName>
        <ecNumber evidence="1">2.1.1.72</ecNumber>
    </recommendedName>
</protein>
<accession>A0A841GPP6</accession>
<gene>
    <name evidence="6" type="ORF">HNQ61_000967</name>
</gene>
<dbReference type="Pfam" id="PF02086">
    <property type="entry name" value="MethyltransfD12"/>
    <property type="match status" value="1"/>
</dbReference>
<dbReference type="SUPFAM" id="SSF53335">
    <property type="entry name" value="S-adenosyl-L-methionine-dependent methyltransferases"/>
    <property type="match status" value="1"/>
</dbReference>
<evidence type="ECO:0000256" key="5">
    <source>
        <dbReference type="ARBA" id="ARBA00047942"/>
    </source>
</evidence>
<evidence type="ECO:0000256" key="2">
    <source>
        <dbReference type="ARBA" id="ARBA00022603"/>
    </source>
</evidence>
<evidence type="ECO:0000256" key="3">
    <source>
        <dbReference type="ARBA" id="ARBA00022679"/>
    </source>
</evidence>
<organism evidence="6 7">
    <name type="scientific">Longimicrobium terrae</name>
    <dbReference type="NCBI Taxonomy" id="1639882"/>
    <lineage>
        <taxon>Bacteria</taxon>
        <taxon>Pseudomonadati</taxon>
        <taxon>Gemmatimonadota</taxon>
        <taxon>Longimicrobiia</taxon>
        <taxon>Longimicrobiales</taxon>
        <taxon>Longimicrobiaceae</taxon>
        <taxon>Longimicrobium</taxon>
    </lineage>
</organism>
<evidence type="ECO:0000256" key="4">
    <source>
        <dbReference type="ARBA" id="ARBA00022691"/>
    </source>
</evidence>
<keyword evidence="7" id="KW-1185">Reference proteome</keyword>
<proteinExistence type="predicted"/>
<dbReference type="RefSeq" id="WP_170037816.1">
    <property type="nucleotide sequence ID" value="NZ_JABDTL010000002.1"/>
</dbReference>
<dbReference type="PRINTS" id="PR00505">
    <property type="entry name" value="D12N6MTFRASE"/>
</dbReference>
<dbReference type="Proteomes" id="UP000582837">
    <property type="component" value="Unassembled WGS sequence"/>
</dbReference>
<keyword evidence="2 6" id="KW-0489">Methyltransferase</keyword>
<name>A0A841GPP6_9BACT</name>
<dbReference type="EMBL" id="JACHIA010000002">
    <property type="protein sequence ID" value="MBB6069352.1"/>
    <property type="molecule type" value="Genomic_DNA"/>
</dbReference>
<dbReference type="EC" id="2.1.1.72" evidence="1"/>
<dbReference type="GO" id="GO:0009307">
    <property type="term" value="P:DNA restriction-modification system"/>
    <property type="evidence" value="ECO:0007669"/>
    <property type="project" value="InterPro"/>
</dbReference>
<dbReference type="GO" id="GO:0032259">
    <property type="term" value="P:methylation"/>
    <property type="evidence" value="ECO:0007669"/>
    <property type="project" value="UniProtKB-KW"/>
</dbReference>
<dbReference type="InterPro" id="IPR002052">
    <property type="entry name" value="DNA_methylase_N6_adenine_CS"/>
</dbReference>
<dbReference type="GO" id="GO:0009007">
    <property type="term" value="F:site-specific DNA-methyltransferase (adenine-specific) activity"/>
    <property type="evidence" value="ECO:0007669"/>
    <property type="project" value="UniProtKB-EC"/>
</dbReference>
<dbReference type="InterPro" id="IPR029063">
    <property type="entry name" value="SAM-dependent_MTases_sf"/>
</dbReference>
<evidence type="ECO:0000256" key="1">
    <source>
        <dbReference type="ARBA" id="ARBA00011900"/>
    </source>
</evidence>
<dbReference type="InterPro" id="IPR012327">
    <property type="entry name" value="MeTrfase_D12"/>
</dbReference>
<dbReference type="GO" id="GO:0003676">
    <property type="term" value="F:nucleic acid binding"/>
    <property type="evidence" value="ECO:0007669"/>
    <property type="project" value="InterPro"/>
</dbReference>